<protein>
    <submittedName>
        <fullName evidence="2">Uncharacterized protein</fullName>
    </submittedName>
</protein>
<feature type="compositionally biased region" description="Basic and acidic residues" evidence="1">
    <location>
        <begin position="82"/>
        <end position="185"/>
    </location>
</feature>
<feature type="region of interest" description="Disordered" evidence="1">
    <location>
        <begin position="82"/>
        <end position="215"/>
    </location>
</feature>
<accession>A0A1I8EAP8</accession>
<proteinExistence type="predicted"/>
<name>A0A1I8EAP8_WUCBA</name>
<reference evidence="2" key="1">
    <citation type="submission" date="2016-11" db="UniProtKB">
        <authorList>
            <consortium name="WormBaseParasite"/>
        </authorList>
    </citation>
    <scope>IDENTIFICATION</scope>
    <source>
        <strain evidence="2">pt0022</strain>
    </source>
</reference>
<evidence type="ECO:0000313" key="2">
    <source>
        <dbReference type="WBParaSite" id="maker-PairedContig_1250-snap-gene-0.10-mRNA-1"/>
    </source>
</evidence>
<sequence>MIDFNLLFHLSLCRTVHHRSAPFSIYLMKFSFSFELRTNNLINNEINEEQMDCTATALKMNVPTATGNRYWLRERKQNVDKFGDIEKKDARGNDNKKSEEKDKKSGEKVKGEEKAKAGENAKVGEKTKGDEKAKGDGKAKGEKKAKVGEKVKGEKKAKGGEKTKDGEKVKGSGTDKVESDPEKCVAHSPIKRKNCDQNSSDNAKHRRVSTDKIVK</sequence>
<dbReference type="WBParaSite" id="maker-PairedContig_1250-snap-gene-0.10-mRNA-1">
    <property type="protein sequence ID" value="maker-PairedContig_1250-snap-gene-0.10-mRNA-1"/>
    <property type="gene ID" value="maker-PairedContig_1250-snap-gene-0.10"/>
</dbReference>
<organism evidence="2">
    <name type="scientific">Wuchereria bancrofti</name>
    <dbReference type="NCBI Taxonomy" id="6293"/>
    <lineage>
        <taxon>Eukaryota</taxon>
        <taxon>Metazoa</taxon>
        <taxon>Ecdysozoa</taxon>
        <taxon>Nematoda</taxon>
        <taxon>Chromadorea</taxon>
        <taxon>Rhabditida</taxon>
        <taxon>Spirurina</taxon>
        <taxon>Spiruromorpha</taxon>
        <taxon>Filarioidea</taxon>
        <taxon>Onchocercidae</taxon>
        <taxon>Wuchereria</taxon>
    </lineage>
</organism>
<dbReference type="AlphaFoldDB" id="A0A1I8EAP8"/>
<evidence type="ECO:0000256" key="1">
    <source>
        <dbReference type="SAM" id="MobiDB-lite"/>
    </source>
</evidence>